<gene>
    <name evidence="1" type="ORF">PROAA_220013</name>
</gene>
<evidence type="ECO:0000313" key="2">
    <source>
        <dbReference type="Proteomes" id="UP000199600"/>
    </source>
</evidence>
<accession>A0A1A8XRX6</accession>
<dbReference type="AlphaFoldDB" id="A0A1A8XRX6"/>
<organism evidence="1 2">
    <name type="scientific">Candidatus Propionivibrio aalborgensis</name>
    <dbReference type="NCBI Taxonomy" id="1860101"/>
    <lineage>
        <taxon>Bacteria</taxon>
        <taxon>Pseudomonadati</taxon>
        <taxon>Pseudomonadota</taxon>
        <taxon>Betaproteobacteria</taxon>
        <taxon>Rhodocyclales</taxon>
        <taxon>Rhodocyclaceae</taxon>
        <taxon>Propionivibrio</taxon>
    </lineage>
</organism>
<name>A0A1A8XRX6_9RHOO</name>
<proteinExistence type="predicted"/>
<sequence length="76" mass="8429">MQSPQSANERFHTLCLFGIRIKLLGAFGRKWLVEKTLVGASEMKAFPAHHAAQELQSQPKLSVLNHSGWPSLMAIS</sequence>
<keyword evidence="2" id="KW-1185">Reference proteome</keyword>
<evidence type="ECO:0000313" key="1">
    <source>
        <dbReference type="EMBL" id="SBT07441.1"/>
    </source>
</evidence>
<dbReference type="Proteomes" id="UP000199600">
    <property type="component" value="Unassembled WGS sequence"/>
</dbReference>
<reference evidence="1 2" key="1">
    <citation type="submission" date="2016-06" db="EMBL/GenBank/DDBJ databases">
        <authorList>
            <person name="Kjaerup R.B."/>
            <person name="Dalgaard T.S."/>
            <person name="Juul-Madsen H.R."/>
        </authorList>
    </citation>
    <scope>NUCLEOTIDE SEQUENCE [LARGE SCALE GENOMIC DNA]</scope>
    <source>
        <strain evidence="1">2</strain>
    </source>
</reference>
<protein>
    <submittedName>
        <fullName evidence="1">Uncharacterized protein</fullName>
    </submittedName>
</protein>
<dbReference type="EMBL" id="FLQY01000135">
    <property type="protein sequence ID" value="SBT07441.1"/>
    <property type="molecule type" value="Genomic_DNA"/>
</dbReference>